<dbReference type="EC" id="3.2.2.23" evidence="19"/>
<keyword evidence="13" id="KW-0511">Multifunctional enzyme</keyword>
<dbReference type="NCBIfam" id="NF002211">
    <property type="entry name" value="PRK01103.1"/>
    <property type="match status" value="1"/>
</dbReference>
<evidence type="ECO:0000256" key="1">
    <source>
        <dbReference type="ARBA" id="ARBA00001668"/>
    </source>
</evidence>
<evidence type="ECO:0000256" key="8">
    <source>
        <dbReference type="ARBA" id="ARBA00022801"/>
    </source>
</evidence>
<dbReference type="SUPFAM" id="SSF57716">
    <property type="entry name" value="Glucocorticoid receptor-like (DNA-binding domain)"/>
    <property type="match status" value="1"/>
</dbReference>
<accession>A0ABZ0RUA6</accession>
<dbReference type="GO" id="GO:0140078">
    <property type="term" value="F:class I DNA-(apurinic or apyrimidinic site) endonuclease activity"/>
    <property type="evidence" value="ECO:0007669"/>
    <property type="project" value="UniProtKB-EC"/>
</dbReference>
<proteinExistence type="inferred from homology"/>
<keyword evidence="9" id="KW-0862">Zinc</keyword>
<reference evidence="19 20" key="1">
    <citation type="submission" date="2023-09" db="EMBL/GenBank/DDBJ databases">
        <authorList>
            <person name="Page C.A."/>
            <person name="Perez-Diaz I.M."/>
        </authorList>
    </citation>
    <scope>NUCLEOTIDE SEQUENCE [LARGE SCALE GENOMIC DNA]</scope>
    <source>
        <strain evidence="19 20">Ll15</strain>
    </source>
</reference>
<evidence type="ECO:0000256" key="10">
    <source>
        <dbReference type="ARBA" id="ARBA00023125"/>
    </source>
</evidence>
<feature type="domain" description="Formamidopyrimidine-DNA glycosylase catalytic" evidence="18">
    <location>
        <begin position="2"/>
        <end position="133"/>
    </location>
</feature>
<comment type="catalytic activity">
    <reaction evidence="15">
        <text>2'-deoxyribonucleotide-(2'-deoxyribose 5'-phosphate)-2'-deoxyribonucleotide-DNA = a 3'-end 2'-deoxyribonucleotide-(2,3-dehydro-2,3-deoxyribose 5'-phosphate)-DNA + a 5'-end 5'-phospho-2'-deoxyribonucleoside-DNA + H(+)</text>
        <dbReference type="Rhea" id="RHEA:66592"/>
        <dbReference type="Rhea" id="RHEA-COMP:13180"/>
        <dbReference type="Rhea" id="RHEA-COMP:16897"/>
        <dbReference type="Rhea" id="RHEA-COMP:17067"/>
        <dbReference type="ChEBI" id="CHEBI:15378"/>
        <dbReference type="ChEBI" id="CHEBI:136412"/>
        <dbReference type="ChEBI" id="CHEBI:157695"/>
        <dbReference type="ChEBI" id="CHEBI:167181"/>
        <dbReference type="EC" id="4.2.99.18"/>
    </reaction>
</comment>
<dbReference type="SUPFAM" id="SSF46946">
    <property type="entry name" value="S13-like H2TH domain"/>
    <property type="match status" value="1"/>
</dbReference>
<evidence type="ECO:0000256" key="7">
    <source>
        <dbReference type="ARBA" id="ARBA00022771"/>
    </source>
</evidence>
<sequence length="291" mass="32356">MPELPEVEGVVNDLKPLVEGKIIQSVTLSDTVYTSHAAGKQTIVKGGALEWFETSVQQMTIAAIERRAKYIFIHLQKDEEPFVLVNHLGMTGAWFVVQNVAEIAEEKFRKHIHATFALASGELLVYSDIRRFGELRFLRTIEEHAPLTKMAPEPFDDYACEFFLAQCAKPKYENKTIKEVIMDGQVISGCGNIYATEALFATKLRPTKKVKAIPKAKKVELFQAIVNVLRESIDNGGSTISDYRTVNGGAGSMQNRLKMYSHKSCPSCQTATLSVVIAGRTSTYCPSCQKE</sequence>
<keyword evidence="6" id="KW-0227">DNA damage</keyword>
<gene>
    <name evidence="19" type="primary">mutM</name>
    <name evidence="19" type="ORF">R6U77_12255</name>
</gene>
<dbReference type="InterPro" id="IPR015886">
    <property type="entry name" value="H2TH_FPG"/>
</dbReference>
<feature type="domain" description="FPG-type" evidence="17">
    <location>
        <begin position="258"/>
        <end position="290"/>
    </location>
</feature>
<keyword evidence="7 16" id="KW-0863">Zinc-finger</keyword>
<dbReference type="Gene3D" id="1.10.8.50">
    <property type="match status" value="1"/>
</dbReference>
<keyword evidence="11" id="KW-0234">DNA repair</keyword>
<evidence type="ECO:0000256" key="11">
    <source>
        <dbReference type="ARBA" id="ARBA00023204"/>
    </source>
</evidence>
<protein>
    <submittedName>
        <fullName evidence="19">Bifunctional DNA-formamidopyrimidine glycosylase/DNA-(Apurinic or apyrimidinic site) lyase</fullName>
        <ecNumber evidence="19">3.2.2.23</ecNumber>
        <ecNumber evidence="19">4.2.99.18</ecNumber>
    </submittedName>
</protein>
<dbReference type="Proteomes" id="UP001322664">
    <property type="component" value="Chromosome"/>
</dbReference>
<dbReference type="SMART" id="SM00898">
    <property type="entry name" value="Fapy_DNA_glyco"/>
    <property type="match status" value="1"/>
</dbReference>
<keyword evidence="8 19" id="KW-0378">Hydrolase</keyword>
<evidence type="ECO:0000256" key="16">
    <source>
        <dbReference type="PROSITE-ProRule" id="PRU00391"/>
    </source>
</evidence>
<evidence type="ECO:0000313" key="19">
    <source>
        <dbReference type="EMBL" id="WPK10654.1"/>
    </source>
</evidence>
<dbReference type="Pfam" id="PF06831">
    <property type="entry name" value="H2TH"/>
    <property type="match status" value="1"/>
</dbReference>
<evidence type="ECO:0000256" key="9">
    <source>
        <dbReference type="ARBA" id="ARBA00022833"/>
    </source>
</evidence>
<evidence type="ECO:0000259" key="17">
    <source>
        <dbReference type="PROSITE" id="PS51066"/>
    </source>
</evidence>
<dbReference type="PROSITE" id="PS51068">
    <property type="entry name" value="FPG_CAT"/>
    <property type="match status" value="1"/>
</dbReference>
<dbReference type="EMBL" id="CP137624">
    <property type="protein sequence ID" value="WPK10654.1"/>
    <property type="molecule type" value="Genomic_DNA"/>
</dbReference>
<evidence type="ECO:0000256" key="5">
    <source>
        <dbReference type="ARBA" id="ARBA00022723"/>
    </source>
</evidence>
<dbReference type="RefSeq" id="WP_319835849.1">
    <property type="nucleotide sequence ID" value="NZ_CP137624.1"/>
</dbReference>
<keyword evidence="5" id="KW-0479">Metal-binding</keyword>
<comment type="cofactor">
    <cofactor evidence="2">
        <name>Zn(2+)</name>
        <dbReference type="ChEBI" id="CHEBI:29105"/>
    </cofactor>
</comment>
<evidence type="ECO:0000256" key="2">
    <source>
        <dbReference type="ARBA" id="ARBA00001947"/>
    </source>
</evidence>
<dbReference type="InterPro" id="IPR012319">
    <property type="entry name" value="FPG_cat"/>
</dbReference>
<dbReference type="CDD" id="cd08966">
    <property type="entry name" value="EcFpg-like_N"/>
    <property type="match status" value="1"/>
</dbReference>
<name>A0ABZ0RUA6_9BACI</name>
<organism evidence="19 20">
    <name type="scientific">Lysinibacillus louembei</name>
    <dbReference type="NCBI Taxonomy" id="1470088"/>
    <lineage>
        <taxon>Bacteria</taxon>
        <taxon>Bacillati</taxon>
        <taxon>Bacillota</taxon>
        <taxon>Bacilli</taxon>
        <taxon>Bacillales</taxon>
        <taxon>Bacillaceae</taxon>
        <taxon>Lysinibacillus</taxon>
    </lineage>
</organism>
<dbReference type="SMART" id="SM01232">
    <property type="entry name" value="H2TH"/>
    <property type="match status" value="1"/>
</dbReference>
<keyword evidence="10" id="KW-0238">DNA-binding</keyword>
<dbReference type="InterPro" id="IPR010979">
    <property type="entry name" value="Ribosomal_uS13-like_H2TH"/>
</dbReference>
<evidence type="ECO:0000256" key="14">
    <source>
        <dbReference type="ARBA" id="ARBA00023295"/>
    </source>
</evidence>
<dbReference type="PANTHER" id="PTHR22993">
    <property type="entry name" value="FORMAMIDOPYRIMIDINE-DNA GLYCOSYLASE"/>
    <property type="match status" value="1"/>
</dbReference>
<evidence type="ECO:0000256" key="4">
    <source>
        <dbReference type="ARBA" id="ARBA00011245"/>
    </source>
</evidence>
<comment type="subunit">
    <text evidence="4">Monomer.</text>
</comment>
<dbReference type="NCBIfam" id="TIGR00577">
    <property type="entry name" value="fpg"/>
    <property type="match status" value="1"/>
</dbReference>
<dbReference type="PROSITE" id="PS51066">
    <property type="entry name" value="ZF_FPG_2"/>
    <property type="match status" value="1"/>
</dbReference>
<dbReference type="PANTHER" id="PTHR22993:SF9">
    <property type="entry name" value="FORMAMIDOPYRIMIDINE-DNA GLYCOSYLASE"/>
    <property type="match status" value="1"/>
</dbReference>
<dbReference type="InterPro" id="IPR020629">
    <property type="entry name" value="FPG_Glyclase"/>
</dbReference>
<dbReference type="SUPFAM" id="SSF81624">
    <property type="entry name" value="N-terminal domain of MutM-like DNA repair proteins"/>
    <property type="match status" value="1"/>
</dbReference>
<dbReference type="GO" id="GO:0008534">
    <property type="term" value="F:oxidized purine nucleobase lesion DNA N-glycosylase activity"/>
    <property type="evidence" value="ECO:0007669"/>
    <property type="project" value="UniProtKB-EC"/>
</dbReference>
<evidence type="ECO:0000256" key="12">
    <source>
        <dbReference type="ARBA" id="ARBA00023239"/>
    </source>
</evidence>
<keyword evidence="12 19" id="KW-0456">Lyase</keyword>
<dbReference type="Gene3D" id="3.20.190.10">
    <property type="entry name" value="MutM-like, N-terminal"/>
    <property type="match status" value="1"/>
</dbReference>
<dbReference type="InterPro" id="IPR000214">
    <property type="entry name" value="Znf_DNA_glyclase/AP_lyase"/>
</dbReference>
<dbReference type="EC" id="4.2.99.18" evidence="19"/>
<evidence type="ECO:0000256" key="13">
    <source>
        <dbReference type="ARBA" id="ARBA00023268"/>
    </source>
</evidence>
<comment type="catalytic activity">
    <reaction evidence="1">
        <text>Hydrolysis of DNA containing ring-opened 7-methylguanine residues, releasing 2,6-diamino-4-hydroxy-5-(N-methyl)formamidopyrimidine.</text>
        <dbReference type="EC" id="3.2.2.23"/>
    </reaction>
</comment>
<keyword evidence="14 19" id="KW-0326">Glycosidase</keyword>
<evidence type="ECO:0000256" key="3">
    <source>
        <dbReference type="ARBA" id="ARBA00009409"/>
    </source>
</evidence>
<evidence type="ECO:0000256" key="15">
    <source>
        <dbReference type="ARBA" id="ARBA00044632"/>
    </source>
</evidence>
<comment type="similarity">
    <text evidence="3">Belongs to the FPG family.</text>
</comment>
<keyword evidence="20" id="KW-1185">Reference proteome</keyword>
<dbReference type="InterPro" id="IPR035937">
    <property type="entry name" value="FPG_N"/>
</dbReference>
<evidence type="ECO:0000313" key="20">
    <source>
        <dbReference type="Proteomes" id="UP001322664"/>
    </source>
</evidence>
<dbReference type="Pfam" id="PF01149">
    <property type="entry name" value="Fapy_DNA_glyco"/>
    <property type="match status" value="1"/>
</dbReference>
<evidence type="ECO:0000259" key="18">
    <source>
        <dbReference type="PROSITE" id="PS51068"/>
    </source>
</evidence>
<evidence type="ECO:0000256" key="6">
    <source>
        <dbReference type="ARBA" id="ARBA00022763"/>
    </source>
</evidence>